<protein>
    <recommendedName>
        <fullName evidence="3">Lipoprotein</fullName>
    </recommendedName>
</protein>
<dbReference type="Proteomes" id="UP000625711">
    <property type="component" value="Unassembled WGS sequence"/>
</dbReference>
<name>A0A834IFP5_RHYFE</name>
<evidence type="ECO:0000313" key="2">
    <source>
        <dbReference type="Proteomes" id="UP000625711"/>
    </source>
</evidence>
<sequence length="66" mass="7572">MLKTSFSWTCAIFSIFSCNNRSQIQDLEFCLVSFRRSGYKIGYTMIISNELGNKANGDAIFMTLRM</sequence>
<comment type="caution">
    <text evidence="1">The sequence shown here is derived from an EMBL/GenBank/DDBJ whole genome shotgun (WGS) entry which is preliminary data.</text>
</comment>
<organism evidence="1 2">
    <name type="scientific">Rhynchophorus ferrugineus</name>
    <name type="common">Red palm weevil</name>
    <name type="synonym">Curculio ferrugineus</name>
    <dbReference type="NCBI Taxonomy" id="354439"/>
    <lineage>
        <taxon>Eukaryota</taxon>
        <taxon>Metazoa</taxon>
        <taxon>Ecdysozoa</taxon>
        <taxon>Arthropoda</taxon>
        <taxon>Hexapoda</taxon>
        <taxon>Insecta</taxon>
        <taxon>Pterygota</taxon>
        <taxon>Neoptera</taxon>
        <taxon>Endopterygota</taxon>
        <taxon>Coleoptera</taxon>
        <taxon>Polyphaga</taxon>
        <taxon>Cucujiformia</taxon>
        <taxon>Curculionidae</taxon>
        <taxon>Dryophthorinae</taxon>
        <taxon>Rhynchophorus</taxon>
    </lineage>
</organism>
<keyword evidence="2" id="KW-1185">Reference proteome</keyword>
<evidence type="ECO:0000313" key="1">
    <source>
        <dbReference type="EMBL" id="KAF7278989.1"/>
    </source>
</evidence>
<gene>
    <name evidence="1" type="ORF">GWI33_007794</name>
</gene>
<dbReference type="EMBL" id="JAACXV010000379">
    <property type="protein sequence ID" value="KAF7278989.1"/>
    <property type="molecule type" value="Genomic_DNA"/>
</dbReference>
<proteinExistence type="predicted"/>
<reference evidence="1" key="1">
    <citation type="submission" date="2020-08" db="EMBL/GenBank/DDBJ databases">
        <title>Genome sequencing and assembly of the red palm weevil Rhynchophorus ferrugineus.</title>
        <authorList>
            <person name="Dias G.B."/>
            <person name="Bergman C.M."/>
            <person name="Manee M."/>
        </authorList>
    </citation>
    <scope>NUCLEOTIDE SEQUENCE</scope>
    <source>
        <strain evidence="1">AA-2017</strain>
        <tissue evidence="1">Whole larva</tissue>
    </source>
</reference>
<dbReference type="AlphaFoldDB" id="A0A834IFP5"/>
<accession>A0A834IFP5</accession>
<evidence type="ECO:0008006" key="3">
    <source>
        <dbReference type="Google" id="ProtNLM"/>
    </source>
</evidence>
<dbReference type="PROSITE" id="PS51257">
    <property type="entry name" value="PROKAR_LIPOPROTEIN"/>
    <property type="match status" value="1"/>
</dbReference>